<feature type="region of interest" description="Disordered" evidence="14">
    <location>
        <begin position="200"/>
        <end position="225"/>
    </location>
</feature>
<name>A0A9Q0MC85_BLOTA</name>
<dbReference type="InterPro" id="IPR018472">
    <property type="entry name" value="Ribosomal_mL64"/>
</dbReference>
<reference evidence="15" key="1">
    <citation type="submission" date="2022-12" db="EMBL/GenBank/DDBJ databases">
        <title>Genome assemblies of Blomia tropicalis.</title>
        <authorList>
            <person name="Cui Y."/>
        </authorList>
    </citation>
    <scope>NUCLEOTIDE SEQUENCE</scope>
    <source>
        <tissue evidence="15">Adult mites</tissue>
    </source>
</reference>
<organism evidence="15 16">
    <name type="scientific">Blomia tropicalis</name>
    <name type="common">Mite</name>
    <dbReference type="NCBI Taxonomy" id="40697"/>
    <lineage>
        <taxon>Eukaryota</taxon>
        <taxon>Metazoa</taxon>
        <taxon>Ecdysozoa</taxon>
        <taxon>Arthropoda</taxon>
        <taxon>Chelicerata</taxon>
        <taxon>Arachnida</taxon>
        <taxon>Acari</taxon>
        <taxon>Acariformes</taxon>
        <taxon>Sarcoptiformes</taxon>
        <taxon>Astigmata</taxon>
        <taxon>Glycyphagoidea</taxon>
        <taxon>Echimyopodidae</taxon>
        <taxon>Blomia</taxon>
    </lineage>
</organism>
<dbReference type="Pfam" id="PF10147">
    <property type="entry name" value="CR6_interact"/>
    <property type="match status" value="1"/>
</dbReference>
<evidence type="ECO:0000256" key="2">
    <source>
        <dbReference type="ARBA" id="ARBA00004173"/>
    </source>
</evidence>
<dbReference type="Gene3D" id="6.10.280.120">
    <property type="entry name" value="Growth arrest and DNA-damage-inducible proteins-interacting protein 1"/>
    <property type="match status" value="1"/>
</dbReference>
<evidence type="ECO:0000313" key="15">
    <source>
        <dbReference type="EMBL" id="KAJ6222583.1"/>
    </source>
</evidence>
<accession>A0A9Q0MC85</accession>
<dbReference type="PANTHER" id="PTHR31761:SF1">
    <property type="entry name" value="LARGE RIBOSOMAL SUBUNIT PROTEIN ML64"/>
    <property type="match status" value="1"/>
</dbReference>
<dbReference type="EMBL" id="JAPWDV010000001">
    <property type="protein sequence ID" value="KAJ6222583.1"/>
    <property type="molecule type" value="Genomic_DNA"/>
</dbReference>
<keyword evidence="9" id="KW-0131">Cell cycle</keyword>
<dbReference type="GO" id="GO:1990904">
    <property type="term" value="C:ribonucleoprotein complex"/>
    <property type="evidence" value="ECO:0007669"/>
    <property type="project" value="UniProtKB-KW"/>
</dbReference>
<keyword evidence="6" id="KW-0496">Mitochondrion</keyword>
<protein>
    <recommendedName>
        <fullName evidence="11">Large ribosomal subunit protein mL64</fullName>
    </recommendedName>
    <alternativeName>
        <fullName evidence="10">39S ribosomal protein L59, mitochondrial</fullName>
    </alternativeName>
    <alternativeName>
        <fullName evidence="12">Growth arrest and DNA damage-inducible proteins-interacting protein 1</fullName>
    </alternativeName>
</protein>
<comment type="function">
    <text evidence="13">Acts as a negative regulator of G1 to S cell cycle phase progression by inhibiting cyclin-dependent kinases. Inhibitory effects are additive with GADD45 proteins but also occur in the absence of GADD45 proteins. Acts as a repressor of the orphan nuclear receptor NR4A1 by inhibiting AB domain-mediated transcriptional activity. May be involved in the hormone-mediated regulation of NR4A1 transcriptional activity. May play a role in mitochondrial protein synthesis.</text>
</comment>
<evidence type="ECO:0000313" key="16">
    <source>
        <dbReference type="Proteomes" id="UP001142055"/>
    </source>
</evidence>
<proteinExistence type="inferred from homology"/>
<evidence type="ECO:0000256" key="7">
    <source>
        <dbReference type="ARBA" id="ARBA00023242"/>
    </source>
</evidence>
<evidence type="ECO:0000256" key="6">
    <source>
        <dbReference type="ARBA" id="ARBA00023128"/>
    </source>
</evidence>
<dbReference type="Proteomes" id="UP001142055">
    <property type="component" value="Chromosome 1"/>
</dbReference>
<dbReference type="GO" id="GO:0005739">
    <property type="term" value="C:mitochondrion"/>
    <property type="evidence" value="ECO:0007669"/>
    <property type="project" value="UniProtKB-SubCell"/>
</dbReference>
<dbReference type="OMA" id="EPHSWIH"/>
<keyword evidence="7" id="KW-0539">Nucleus</keyword>
<comment type="similarity">
    <text evidence="3">Belongs to the mitochondrion-specific ribosomal protein mL64 family.</text>
</comment>
<evidence type="ECO:0000256" key="13">
    <source>
        <dbReference type="ARBA" id="ARBA00060144"/>
    </source>
</evidence>
<comment type="caution">
    <text evidence="15">The sequence shown here is derived from an EMBL/GenBank/DDBJ whole genome shotgun (WGS) entry which is preliminary data.</text>
</comment>
<comment type="subcellular location">
    <subcellularLocation>
        <location evidence="2">Mitochondrion</location>
    </subcellularLocation>
    <subcellularLocation>
        <location evidence="1">Nucleus</location>
    </subcellularLocation>
</comment>
<evidence type="ECO:0000256" key="5">
    <source>
        <dbReference type="ARBA" id="ARBA00023054"/>
    </source>
</evidence>
<evidence type="ECO:0000256" key="9">
    <source>
        <dbReference type="ARBA" id="ARBA00023306"/>
    </source>
</evidence>
<evidence type="ECO:0000256" key="14">
    <source>
        <dbReference type="SAM" id="MobiDB-lite"/>
    </source>
</evidence>
<keyword evidence="4" id="KW-0689">Ribosomal protein</keyword>
<evidence type="ECO:0000256" key="1">
    <source>
        <dbReference type="ARBA" id="ARBA00004123"/>
    </source>
</evidence>
<dbReference type="AlphaFoldDB" id="A0A9Q0MC85"/>
<evidence type="ECO:0000256" key="3">
    <source>
        <dbReference type="ARBA" id="ARBA00005421"/>
    </source>
</evidence>
<evidence type="ECO:0000256" key="8">
    <source>
        <dbReference type="ARBA" id="ARBA00023274"/>
    </source>
</evidence>
<evidence type="ECO:0000256" key="10">
    <source>
        <dbReference type="ARBA" id="ARBA00030700"/>
    </source>
</evidence>
<feature type="compositionally biased region" description="Basic and acidic residues" evidence="14">
    <location>
        <begin position="205"/>
        <end position="225"/>
    </location>
</feature>
<keyword evidence="8" id="KW-0687">Ribonucleoprotein</keyword>
<evidence type="ECO:0000256" key="4">
    <source>
        <dbReference type="ARBA" id="ARBA00022980"/>
    </source>
</evidence>
<evidence type="ECO:0000256" key="11">
    <source>
        <dbReference type="ARBA" id="ARBA00035184"/>
    </source>
</evidence>
<dbReference type="GO" id="GO:0005840">
    <property type="term" value="C:ribosome"/>
    <property type="evidence" value="ECO:0007669"/>
    <property type="project" value="UniProtKB-KW"/>
</dbReference>
<dbReference type="GO" id="GO:0005634">
    <property type="term" value="C:nucleus"/>
    <property type="evidence" value="ECO:0007669"/>
    <property type="project" value="UniProtKB-SubCell"/>
</dbReference>
<keyword evidence="5" id="KW-0175">Coiled coil</keyword>
<evidence type="ECO:0000256" key="12">
    <source>
        <dbReference type="ARBA" id="ARBA00035485"/>
    </source>
</evidence>
<sequence>MSSRLLRSILTKPNLPRTDIPAYVKDKTFGKLSEKSKLEFLWQYRTAIIRQRYATFGKDSGLKAGVCWPTIEELKFKKEYEQKFEKSFQHMSNRLKLDQAKRADDMAKREKEVLKNLEKLPKQKQEFWANYHKLYADIESEKQKKERVIQEVREYLGYDIQPNDPRFEEALAKKDEEEKAAIRAARKLEKQRQNMEMLQALVSDALEKEKSESTKPVDEKEKTSN</sequence>
<dbReference type="PANTHER" id="PTHR31761">
    <property type="entry name" value="GROWTH ARREST AND DNA DAMAGE-INDUCIBLE PROTEINS-INTERACTING PROTEIN 1 GADD45GIP1"/>
    <property type="match status" value="1"/>
</dbReference>
<keyword evidence="16" id="KW-1185">Reference proteome</keyword>
<gene>
    <name evidence="15" type="ORF">RDWZM_001128</name>
</gene>
<dbReference type="InterPro" id="IPR043035">
    <property type="entry name" value="Ribosomal_mL64_sf"/>
</dbReference>